<evidence type="ECO:0008006" key="2">
    <source>
        <dbReference type="Google" id="ProtNLM"/>
    </source>
</evidence>
<proteinExistence type="predicted"/>
<organism evidence="1">
    <name type="scientific">marine sediment metagenome</name>
    <dbReference type="NCBI Taxonomy" id="412755"/>
    <lineage>
        <taxon>unclassified sequences</taxon>
        <taxon>metagenomes</taxon>
        <taxon>ecological metagenomes</taxon>
    </lineage>
</organism>
<name>X0SGG2_9ZZZZ</name>
<dbReference type="EMBL" id="BARS01000620">
    <property type="protein sequence ID" value="GAF80128.1"/>
    <property type="molecule type" value="Genomic_DNA"/>
</dbReference>
<reference evidence="1" key="1">
    <citation type="journal article" date="2014" name="Front. Microbiol.">
        <title>High frequency of phylogenetically diverse reductive dehalogenase-homologous genes in deep subseafloor sedimentary metagenomes.</title>
        <authorList>
            <person name="Kawai M."/>
            <person name="Futagami T."/>
            <person name="Toyoda A."/>
            <person name="Takaki Y."/>
            <person name="Nishi S."/>
            <person name="Hori S."/>
            <person name="Arai W."/>
            <person name="Tsubouchi T."/>
            <person name="Morono Y."/>
            <person name="Uchiyama I."/>
            <person name="Ito T."/>
            <person name="Fujiyama A."/>
            <person name="Inagaki F."/>
            <person name="Takami H."/>
        </authorList>
    </citation>
    <scope>NUCLEOTIDE SEQUENCE</scope>
    <source>
        <strain evidence="1">Expedition CK06-06</strain>
    </source>
</reference>
<dbReference type="AlphaFoldDB" id="X0SGG2"/>
<evidence type="ECO:0000313" key="1">
    <source>
        <dbReference type="EMBL" id="GAF80128.1"/>
    </source>
</evidence>
<accession>X0SGG2</accession>
<comment type="caution">
    <text evidence="1">The sequence shown here is derived from an EMBL/GenBank/DDBJ whole genome shotgun (WGS) entry which is preliminary data.</text>
</comment>
<gene>
    <name evidence="1" type="ORF">S01H1_01437</name>
</gene>
<protein>
    <recommendedName>
        <fullName evidence="2">Creatinase N-terminal domain-containing protein</fullName>
    </recommendedName>
</protein>
<dbReference type="SUPFAM" id="SSF53092">
    <property type="entry name" value="Creatinase/prolidase N-terminal domain"/>
    <property type="match status" value="1"/>
</dbReference>
<feature type="non-terminal residue" evidence="1">
    <location>
        <position position="73"/>
    </location>
</feature>
<dbReference type="Gene3D" id="3.40.350.10">
    <property type="entry name" value="Creatinase/prolidase N-terminal domain"/>
    <property type="match status" value="1"/>
</dbReference>
<sequence length="73" mass="8481">MLNKKYTNKLCEVMDKNNVDAMMIGPSVDLEFLTDFNPHICERFQAFFILSNGECFHISPQLYLEEAEKCLDS</sequence>
<dbReference type="InterPro" id="IPR029149">
    <property type="entry name" value="Creatin/AminoP/Spt16_N"/>
</dbReference>